<dbReference type="GO" id="GO:0055085">
    <property type="term" value="P:transmembrane transport"/>
    <property type="evidence" value="ECO:0007669"/>
    <property type="project" value="InterPro"/>
</dbReference>
<feature type="transmembrane region" description="Helical" evidence="8">
    <location>
        <begin position="64"/>
        <end position="87"/>
    </location>
</feature>
<dbReference type="OrthoDB" id="9810457at2"/>
<dbReference type="InterPro" id="IPR004776">
    <property type="entry name" value="Mem_transp_PIN-like"/>
</dbReference>
<feature type="transmembrane region" description="Helical" evidence="8">
    <location>
        <begin position="256"/>
        <end position="276"/>
    </location>
</feature>
<dbReference type="EMBL" id="PYMA01000001">
    <property type="protein sequence ID" value="PSW22219.1"/>
    <property type="molecule type" value="Genomic_DNA"/>
</dbReference>
<feature type="transmembrane region" description="Helical" evidence="8">
    <location>
        <begin position="229"/>
        <end position="250"/>
    </location>
</feature>
<feature type="transmembrane region" description="Helical" evidence="8">
    <location>
        <begin position="199"/>
        <end position="217"/>
    </location>
</feature>
<dbReference type="PANTHER" id="PTHR36838:SF1">
    <property type="entry name" value="SLR1864 PROTEIN"/>
    <property type="match status" value="1"/>
</dbReference>
<evidence type="ECO:0000256" key="3">
    <source>
        <dbReference type="ARBA" id="ARBA00022448"/>
    </source>
</evidence>
<feature type="transmembrane region" description="Helical" evidence="8">
    <location>
        <begin position="172"/>
        <end position="193"/>
    </location>
</feature>
<evidence type="ECO:0000256" key="4">
    <source>
        <dbReference type="ARBA" id="ARBA00022475"/>
    </source>
</evidence>
<dbReference type="Pfam" id="PF03547">
    <property type="entry name" value="Mem_trans"/>
    <property type="match status" value="1"/>
</dbReference>
<dbReference type="InterPro" id="IPR038770">
    <property type="entry name" value="Na+/solute_symporter_sf"/>
</dbReference>
<keyword evidence="5 8" id="KW-0812">Transmembrane</keyword>
<feature type="transmembrane region" description="Helical" evidence="8">
    <location>
        <begin position="34"/>
        <end position="52"/>
    </location>
</feature>
<evidence type="ECO:0000256" key="1">
    <source>
        <dbReference type="ARBA" id="ARBA00004651"/>
    </source>
</evidence>
<organism evidence="9 10">
    <name type="scientific">Photobacterium sanctipauli</name>
    <dbReference type="NCBI Taxonomy" id="1342794"/>
    <lineage>
        <taxon>Bacteria</taxon>
        <taxon>Pseudomonadati</taxon>
        <taxon>Pseudomonadota</taxon>
        <taxon>Gammaproteobacteria</taxon>
        <taxon>Vibrionales</taxon>
        <taxon>Vibrionaceae</taxon>
        <taxon>Photobacterium</taxon>
    </lineage>
</organism>
<name>A0A2T3P161_9GAMM</name>
<keyword evidence="7 8" id="KW-0472">Membrane</keyword>
<comment type="similarity">
    <text evidence="2">Belongs to the auxin efflux carrier (TC 2.A.69) family.</text>
</comment>
<feature type="transmembrane region" description="Helical" evidence="8">
    <location>
        <begin position="283"/>
        <end position="307"/>
    </location>
</feature>
<comment type="subcellular location">
    <subcellularLocation>
        <location evidence="1">Cell membrane</location>
        <topology evidence="1">Multi-pass membrane protein</topology>
    </subcellularLocation>
</comment>
<comment type="caution">
    <text evidence="9">The sequence shown here is derived from an EMBL/GenBank/DDBJ whole genome shotgun (WGS) entry which is preliminary data.</text>
</comment>
<dbReference type="GO" id="GO:0005886">
    <property type="term" value="C:plasma membrane"/>
    <property type="evidence" value="ECO:0007669"/>
    <property type="project" value="UniProtKB-SubCell"/>
</dbReference>
<evidence type="ECO:0000256" key="7">
    <source>
        <dbReference type="ARBA" id="ARBA00023136"/>
    </source>
</evidence>
<gene>
    <name evidence="9" type="ORF">C9I98_02845</name>
</gene>
<sequence length="316" mass="34258">MSIISILLPIIILIGIGYYTVHIGFFSKKFINECSVFVLYIAMPSIIVVNIIDMDFFSGLNTNYLTVYTLTGLTAMLFGMLGSRLIFKHSWGETAVNSLGCGMPNSAFIGLPIAMQIFESNVVEAFLMCILIENLILIPLSLIFIESTNVKTKVNAGKTALAILSKTMKSPIIIAIIVGVVINLSGLTVPSYLVETLDILANTSMGLALFFIGGALARSKIMDDLSRTLFVSFIKLIACPVIAIVLMLFLPLDGDLKLAIIIFTAAPMMSIYPVIGGKYGQQVFCASTLLITTVLSSITITTTIYFYTLYAGSVTF</sequence>
<reference evidence="9 10" key="1">
    <citation type="submission" date="2018-01" db="EMBL/GenBank/DDBJ databases">
        <title>Whole genome sequencing of Histamine producing bacteria.</title>
        <authorList>
            <person name="Butler K."/>
        </authorList>
    </citation>
    <scope>NUCLEOTIDE SEQUENCE [LARGE SCALE GENOMIC DNA]</scope>
    <source>
        <strain evidence="9 10">DSM 100436</strain>
    </source>
</reference>
<evidence type="ECO:0000313" key="9">
    <source>
        <dbReference type="EMBL" id="PSW22219.1"/>
    </source>
</evidence>
<feature type="transmembrane region" description="Helical" evidence="8">
    <location>
        <begin position="99"/>
        <end position="119"/>
    </location>
</feature>
<dbReference type="RefSeq" id="WP_051902155.1">
    <property type="nucleotide sequence ID" value="NZ_JGVO01000355.1"/>
</dbReference>
<feature type="transmembrane region" description="Helical" evidence="8">
    <location>
        <begin position="125"/>
        <end position="145"/>
    </location>
</feature>
<keyword evidence="3" id="KW-0813">Transport</keyword>
<evidence type="ECO:0000256" key="6">
    <source>
        <dbReference type="ARBA" id="ARBA00022989"/>
    </source>
</evidence>
<accession>A0A2T3P161</accession>
<keyword evidence="6 8" id="KW-1133">Transmembrane helix</keyword>
<feature type="transmembrane region" description="Helical" evidence="8">
    <location>
        <begin position="6"/>
        <end position="27"/>
    </location>
</feature>
<dbReference type="AlphaFoldDB" id="A0A2T3P161"/>
<proteinExistence type="inferred from homology"/>
<keyword evidence="10" id="KW-1185">Reference proteome</keyword>
<evidence type="ECO:0000256" key="5">
    <source>
        <dbReference type="ARBA" id="ARBA00022692"/>
    </source>
</evidence>
<dbReference type="Gene3D" id="1.20.1530.20">
    <property type="match status" value="1"/>
</dbReference>
<dbReference type="PANTHER" id="PTHR36838">
    <property type="entry name" value="AUXIN EFFLUX CARRIER FAMILY PROTEIN"/>
    <property type="match status" value="1"/>
</dbReference>
<keyword evidence="4" id="KW-1003">Cell membrane</keyword>
<evidence type="ECO:0000313" key="10">
    <source>
        <dbReference type="Proteomes" id="UP000241771"/>
    </source>
</evidence>
<evidence type="ECO:0000256" key="8">
    <source>
        <dbReference type="SAM" id="Phobius"/>
    </source>
</evidence>
<dbReference type="Proteomes" id="UP000241771">
    <property type="component" value="Unassembled WGS sequence"/>
</dbReference>
<evidence type="ECO:0000256" key="2">
    <source>
        <dbReference type="ARBA" id="ARBA00010145"/>
    </source>
</evidence>
<protein>
    <submittedName>
        <fullName evidence="9">Transporter</fullName>
    </submittedName>
</protein>